<keyword evidence="2" id="KW-1185">Reference proteome</keyword>
<dbReference type="Proteomes" id="UP000523139">
    <property type="component" value="Unassembled WGS sequence"/>
</dbReference>
<proteinExistence type="predicted"/>
<comment type="caution">
    <text evidence="1">The sequence shown here is derived from an EMBL/GenBank/DDBJ whole genome shotgun (WGS) entry which is preliminary data.</text>
</comment>
<gene>
    <name evidence="1" type="ORF">HGQ17_08660</name>
</gene>
<evidence type="ECO:0000313" key="2">
    <source>
        <dbReference type="Proteomes" id="UP000523139"/>
    </source>
</evidence>
<evidence type="ECO:0000313" key="1">
    <source>
        <dbReference type="EMBL" id="NLS10068.1"/>
    </source>
</evidence>
<dbReference type="EMBL" id="JABAHY010000007">
    <property type="protein sequence ID" value="NLS10068.1"/>
    <property type="molecule type" value="Genomic_DNA"/>
</dbReference>
<name>A0A7X8TJY0_9MICC</name>
<dbReference type="AlphaFoldDB" id="A0A7X8TJY0"/>
<protein>
    <submittedName>
        <fullName evidence="1">Uncharacterized protein</fullName>
    </submittedName>
</protein>
<organism evidence="1 2">
    <name type="scientific">Nesterenkonia sedimenti</name>
    <dbReference type="NCBI Taxonomy" id="1463632"/>
    <lineage>
        <taxon>Bacteria</taxon>
        <taxon>Bacillati</taxon>
        <taxon>Actinomycetota</taxon>
        <taxon>Actinomycetes</taxon>
        <taxon>Micrococcales</taxon>
        <taxon>Micrococcaceae</taxon>
        <taxon>Nesterenkonia</taxon>
    </lineage>
</organism>
<reference evidence="1 2" key="1">
    <citation type="submission" date="2020-04" db="EMBL/GenBank/DDBJ databases">
        <title>Nesterenkonia sp. nov., isolated from marine sediment.</title>
        <authorList>
            <person name="Zhang G."/>
        </authorList>
    </citation>
    <scope>NUCLEOTIDE SEQUENCE [LARGE SCALE GENOMIC DNA]</scope>
    <source>
        <strain evidence="1 2">MY13</strain>
    </source>
</reference>
<sequence length="181" mass="19472">MAVAGERRKEELSLNDLDSGLQELAIQAVEAMPGLDMASVTLAVATLESAEGAILERVNHHPHLREFSRGSRREAQRLAERFVTDAAEERGFSLPPAQESRALRIRFTGAAAPERLGLGINEFADSLGLTRPDGDARIIPDGAELNIEGRPSDIAMLVTRAGIGLADGESAHMVETFDMAE</sequence>
<accession>A0A7X8TJY0</accession>